<dbReference type="OrthoDB" id="9806522at2"/>
<feature type="transmembrane region" description="Helical" evidence="8">
    <location>
        <begin position="110"/>
        <end position="127"/>
    </location>
</feature>
<dbReference type="RefSeq" id="WP_058292422.1">
    <property type="nucleotide sequence ID" value="NZ_JGYD01000012.1"/>
</dbReference>
<dbReference type="GO" id="GO:0015086">
    <property type="term" value="F:cadmium ion transmembrane transporter activity"/>
    <property type="evidence" value="ECO:0007669"/>
    <property type="project" value="TreeGrafter"/>
</dbReference>
<feature type="transmembrane region" description="Helical" evidence="8">
    <location>
        <begin position="39"/>
        <end position="56"/>
    </location>
</feature>
<evidence type="ECO:0000313" key="11">
    <source>
        <dbReference type="EMBL" id="KSV18308.1"/>
    </source>
</evidence>
<evidence type="ECO:0000256" key="7">
    <source>
        <dbReference type="ARBA" id="ARBA00023136"/>
    </source>
</evidence>
<feature type="transmembrane region" description="Helical" evidence="8">
    <location>
        <begin position="77"/>
        <end position="98"/>
    </location>
</feature>
<protein>
    <submittedName>
        <fullName evidence="11">Cation transporter</fullName>
    </submittedName>
</protein>
<evidence type="ECO:0000256" key="5">
    <source>
        <dbReference type="ARBA" id="ARBA00022692"/>
    </source>
</evidence>
<dbReference type="FunFam" id="3.30.70.1350:FF:000002">
    <property type="entry name" value="Ferrous-iron efflux pump FieF"/>
    <property type="match status" value="1"/>
</dbReference>
<name>A0A0V8M3P2_9CHLR</name>
<evidence type="ECO:0000256" key="1">
    <source>
        <dbReference type="ARBA" id="ARBA00004651"/>
    </source>
</evidence>
<feature type="domain" description="Cation efflux protein cytoplasmic" evidence="10">
    <location>
        <begin position="207"/>
        <end position="285"/>
    </location>
</feature>
<evidence type="ECO:0000259" key="10">
    <source>
        <dbReference type="Pfam" id="PF16916"/>
    </source>
</evidence>
<evidence type="ECO:0000256" key="8">
    <source>
        <dbReference type="SAM" id="Phobius"/>
    </source>
</evidence>
<dbReference type="GO" id="GO:0015341">
    <property type="term" value="F:zinc efflux antiporter activity"/>
    <property type="evidence" value="ECO:0007669"/>
    <property type="project" value="TreeGrafter"/>
</dbReference>
<keyword evidence="5 8" id="KW-0812">Transmembrane</keyword>
<dbReference type="eggNOG" id="COG0053">
    <property type="taxonomic scope" value="Bacteria"/>
</dbReference>
<keyword evidence="3" id="KW-0813">Transport</keyword>
<dbReference type="SUPFAM" id="SSF160240">
    <property type="entry name" value="Cation efflux protein cytoplasmic domain-like"/>
    <property type="match status" value="1"/>
</dbReference>
<dbReference type="PATRIC" id="fig|61435.5.peg.1129"/>
<accession>A0A0V8M3P2</accession>
<dbReference type="PANTHER" id="PTHR43840">
    <property type="entry name" value="MITOCHONDRIAL METAL TRANSPORTER 1-RELATED"/>
    <property type="match status" value="1"/>
</dbReference>
<organism evidence="11 12">
    <name type="scientific">Dehalococcoides mccartyi</name>
    <dbReference type="NCBI Taxonomy" id="61435"/>
    <lineage>
        <taxon>Bacteria</taxon>
        <taxon>Bacillati</taxon>
        <taxon>Chloroflexota</taxon>
        <taxon>Dehalococcoidia</taxon>
        <taxon>Dehalococcoidales</taxon>
        <taxon>Dehalococcoidaceae</taxon>
        <taxon>Dehalococcoides</taxon>
    </lineage>
</organism>
<dbReference type="InterPro" id="IPR002524">
    <property type="entry name" value="Cation_efflux"/>
</dbReference>
<keyword evidence="6 8" id="KW-1133">Transmembrane helix</keyword>
<comment type="subcellular location">
    <subcellularLocation>
        <location evidence="1">Cell membrane</location>
        <topology evidence="1">Multi-pass membrane protein</topology>
    </subcellularLocation>
</comment>
<dbReference type="InterPro" id="IPR036837">
    <property type="entry name" value="Cation_efflux_CTD_sf"/>
</dbReference>
<dbReference type="Gene3D" id="3.30.70.1350">
    <property type="entry name" value="Cation efflux protein, cytoplasmic domain"/>
    <property type="match status" value="1"/>
</dbReference>
<dbReference type="InterPro" id="IPR027470">
    <property type="entry name" value="Cation_efflux_CTD"/>
</dbReference>
<evidence type="ECO:0000259" key="9">
    <source>
        <dbReference type="Pfam" id="PF01545"/>
    </source>
</evidence>
<dbReference type="InterPro" id="IPR058533">
    <property type="entry name" value="Cation_efflux_TM"/>
</dbReference>
<dbReference type="FunFam" id="1.20.1510.10:FF:000006">
    <property type="entry name" value="Divalent cation efflux transporter"/>
    <property type="match status" value="1"/>
</dbReference>
<dbReference type="InterPro" id="IPR027469">
    <property type="entry name" value="Cation_efflux_TMD_sf"/>
</dbReference>
<dbReference type="Proteomes" id="UP000053577">
    <property type="component" value="Unassembled WGS sequence"/>
</dbReference>
<comment type="similarity">
    <text evidence="2">Belongs to the cation diffusion facilitator (CDF) transporter (TC 2.A.4) family.</text>
</comment>
<reference evidence="11 12" key="1">
    <citation type="journal article" date="2015" name="Sci. Rep.">
        <title>A comparative genomics and reductive dehalogenase gene transcription study of two chloroethene-respiring bacteria, Dehalococcoides mccartyi strains MB and 11a.</title>
        <authorList>
            <person name="Low A."/>
            <person name="Shen Z."/>
            <person name="Cheng D."/>
            <person name="Rogers M.J."/>
            <person name="Lee P.K."/>
            <person name="He J."/>
        </authorList>
    </citation>
    <scope>NUCLEOTIDE SEQUENCE [LARGE SCALE GENOMIC DNA]</scope>
    <source>
        <strain evidence="11 12">MB</strain>
    </source>
</reference>
<keyword evidence="4" id="KW-1003">Cell membrane</keyword>
<dbReference type="GO" id="GO:0006882">
    <property type="term" value="P:intracellular zinc ion homeostasis"/>
    <property type="evidence" value="ECO:0007669"/>
    <property type="project" value="TreeGrafter"/>
</dbReference>
<evidence type="ECO:0000313" key="12">
    <source>
        <dbReference type="Proteomes" id="UP000053577"/>
    </source>
</evidence>
<dbReference type="GO" id="GO:0005886">
    <property type="term" value="C:plasma membrane"/>
    <property type="evidence" value="ECO:0007669"/>
    <property type="project" value="UniProtKB-SubCell"/>
</dbReference>
<dbReference type="NCBIfam" id="TIGR01297">
    <property type="entry name" value="CDF"/>
    <property type="match status" value="1"/>
</dbReference>
<dbReference type="InterPro" id="IPR050291">
    <property type="entry name" value="CDF_Transporter"/>
</dbReference>
<evidence type="ECO:0000256" key="6">
    <source>
        <dbReference type="ARBA" id="ARBA00022989"/>
    </source>
</evidence>
<gene>
    <name evidence="11" type="ORF">DA01_05710</name>
</gene>
<evidence type="ECO:0000256" key="4">
    <source>
        <dbReference type="ARBA" id="ARBA00022475"/>
    </source>
</evidence>
<evidence type="ECO:0000256" key="2">
    <source>
        <dbReference type="ARBA" id="ARBA00008114"/>
    </source>
</evidence>
<keyword evidence="7 8" id="KW-0472">Membrane</keyword>
<proteinExistence type="inferred from homology"/>
<dbReference type="Gene3D" id="1.20.1510.10">
    <property type="entry name" value="Cation efflux protein transmembrane domain"/>
    <property type="match status" value="1"/>
</dbReference>
<feature type="transmembrane region" description="Helical" evidence="8">
    <location>
        <begin position="12"/>
        <end position="33"/>
    </location>
</feature>
<dbReference type="Pfam" id="PF16916">
    <property type="entry name" value="ZT_dimer"/>
    <property type="match status" value="1"/>
</dbReference>
<dbReference type="GO" id="GO:0015093">
    <property type="term" value="F:ferrous iron transmembrane transporter activity"/>
    <property type="evidence" value="ECO:0007669"/>
    <property type="project" value="TreeGrafter"/>
</dbReference>
<sequence length="311" mass="33777">MATRKTRAASFSIASNSTLIVMKAAVGFVTGSVSILAEAIHSTLDLVAAVIAFFGVKASDKPADATHPYGHGKWENVSGTVEAVLIFVAAIWIIYEAINRLIEGSAPEMLEWGVVIMGVSVVANTLVSRYLKKIARETDSVALEADASHLTTDVITSAGVLLGLLLVKLTGWSVLDPIVALLVALLIIKAAWDILNKSFGALVDARLPKEEVDAISSLINEHTSKLVEFHNLRTRKAGSYRYVDLHLVMPKTLSVEKAHSICDHLEKDLKDKLKIDYVTIHVEPCTEENCPECQINCKKRPSDLANPEDTP</sequence>
<comment type="caution">
    <text evidence="11">The sequence shown here is derived from an EMBL/GenBank/DDBJ whole genome shotgun (WGS) entry which is preliminary data.</text>
</comment>
<dbReference type="EMBL" id="JGYD01000012">
    <property type="protein sequence ID" value="KSV18308.1"/>
    <property type="molecule type" value="Genomic_DNA"/>
</dbReference>
<dbReference type="SUPFAM" id="SSF161111">
    <property type="entry name" value="Cation efflux protein transmembrane domain-like"/>
    <property type="match status" value="1"/>
</dbReference>
<evidence type="ECO:0000256" key="3">
    <source>
        <dbReference type="ARBA" id="ARBA00022448"/>
    </source>
</evidence>
<dbReference type="Pfam" id="PF01545">
    <property type="entry name" value="Cation_efflux"/>
    <property type="match status" value="1"/>
</dbReference>
<dbReference type="AlphaFoldDB" id="A0A0V8M3P2"/>
<feature type="domain" description="Cation efflux protein transmembrane" evidence="9">
    <location>
        <begin position="12"/>
        <end position="202"/>
    </location>
</feature>
<dbReference type="PANTHER" id="PTHR43840:SF15">
    <property type="entry name" value="MITOCHONDRIAL METAL TRANSPORTER 1-RELATED"/>
    <property type="match status" value="1"/>
</dbReference>